<protein>
    <recommendedName>
        <fullName evidence="4">GTPase IMAP family member GIMD1</fullName>
    </recommendedName>
    <alternativeName>
        <fullName evidence="5">GIMAP family P-loop NTPase domain-containing protein 1</fullName>
    </alternativeName>
</protein>
<dbReference type="Gene3D" id="3.40.50.300">
    <property type="entry name" value="P-loop containing nucleotide triphosphate hydrolases"/>
    <property type="match status" value="1"/>
</dbReference>
<dbReference type="PANTHER" id="PTHR10903">
    <property type="entry name" value="GTPASE, IMAP FAMILY MEMBER-RELATED"/>
    <property type="match status" value="1"/>
</dbReference>
<comment type="caution">
    <text evidence="7">The sequence shown here is derived from an EMBL/GenBank/DDBJ whole genome shotgun (WGS) entry which is preliminary data.</text>
</comment>
<dbReference type="InterPro" id="IPR006703">
    <property type="entry name" value="G_AIG1"/>
</dbReference>
<dbReference type="InterPro" id="IPR045058">
    <property type="entry name" value="GIMA/IAN/Toc"/>
</dbReference>
<sequence>MKMADLDALTLTVLLLGRPQCGKSATGNTLLGSHEFESRLSLGPVTQGCQLCCRTFHSFMRRRGRETALRLRVLDTPAYPNSLLSRQEVKQAVRDALRLKMRDGVHVLLLVVRADVPLCEEDCQFLQLAEDLFGSDWKNHALLLITHRDALQKAGVQEGEHLKQASGTLRTLLDAVESRHHFVDNSMGWLQEERRPILEKLAKLSRQNKHRELPFKFLVSINPDTAITCGQNQEFAVPEKGT</sequence>
<dbReference type="Proteomes" id="UP000736164">
    <property type="component" value="Unassembled WGS sequence"/>
</dbReference>
<organism evidence="7 8">
    <name type="scientific">Atractosteus spatula</name>
    <name type="common">Alligator gar</name>
    <name type="synonym">Lepisosteus spatula</name>
    <dbReference type="NCBI Taxonomy" id="7917"/>
    <lineage>
        <taxon>Eukaryota</taxon>
        <taxon>Metazoa</taxon>
        <taxon>Chordata</taxon>
        <taxon>Craniata</taxon>
        <taxon>Vertebrata</taxon>
        <taxon>Euteleostomi</taxon>
        <taxon>Actinopterygii</taxon>
        <taxon>Neopterygii</taxon>
        <taxon>Holostei</taxon>
        <taxon>Semionotiformes</taxon>
        <taxon>Lepisosteidae</taxon>
        <taxon>Atractosteus</taxon>
    </lineage>
</organism>
<dbReference type="EMBL" id="JAAWVO010078944">
    <property type="protein sequence ID" value="MBN3326125.1"/>
    <property type="molecule type" value="Genomic_DNA"/>
</dbReference>
<comment type="similarity">
    <text evidence="1">Belongs to the TRAFAC class TrmE-Era-EngA-EngB-Septin-like GTPase superfamily. AIG1/Toc34/Toc159-like paraseptin GTPase family. IAN subfamily.</text>
</comment>
<evidence type="ECO:0000256" key="1">
    <source>
        <dbReference type="ARBA" id="ARBA00008535"/>
    </source>
</evidence>
<dbReference type="SUPFAM" id="SSF52540">
    <property type="entry name" value="P-loop containing nucleoside triphosphate hydrolases"/>
    <property type="match status" value="1"/>
</dbReference>
<evidence type="ECO:0000313" key="8">
    <source>
        <dbReference type="Proteomes" id="UP000736164"/>
    </source>
</evidence>
<evidence type="ECO:0000256" key="5">
    <source>
        <dbReference type="ARBA" id="ARBA00076741"/>
    </source>
</evidence>
<dbReference type="PANTHER" id="PTHR10903:SF103">
    <property type="entry name" value="GTPASE IMAP FAMILY MEMBER GIMD1"/>
    <property type="match status" value="1"/>
</dbReference>
<dbReference type="Pfam" id="PF04548">
    <property type="entry name" value="AIG1"/>
    <property type="match status" value="1"/>
</dbReference>
<dbReference type="AlphaFoldDB" id="A0A8J7PC76"/>
<dbReference type="InterPro" id="IPR027417">
    <property type="entry name" value="P-loop_NTPase"/>
</dbReference>
<accession>A0A8J7PC76</accession>
<evidence type="ECO:0000256" key="2">
    <source>
        <dbReference type="ARBA" id="ARBA00022741"/>
    </source>
</evidence>
<dbReference type="FunFam" id="3.40.50.300:FF:001392">
    <property type="entry name" value="GTPase IMAP family member GIMD1"/>
    <property type="match status" value="1"/>
</dbReference>
<evidence type="ECO:0000256" key="3">
    <source>
        <dbReference type="ARBA" id="ARBA00023134"/>
    </source>
</evidence>
<feature type="non-terminal residue" evidence="7">
    <location>
        <position position="242"/>
    </location>
</feature>
<keyword evidence="3" id="KW-0342">GTP-binding</keyword>
<keyword evidence="2" id="KW-0547">Nucleotide-binding</keyword>
<dbReference type="GO" id="GO:0005525">
    <property type="term" value="F:GTP binding"/>
    <property type="evidence" value="ECO:0007669"/>
    <property type="project" value="UniProtKB-KW"/>
</dbReference>
<feature type="non-terminal residue" evidence="7">
    <location>
        <position position="1"/>
    </location>
</feature>
<name>A0A8J7PC76_ATRSP</name>
<evidence type="ECO:0000313" key="7">
    <source>
        <dbReference type="EMBL" id="MBN3326125.1"/>
    </source>
</evidence>
<reference evidence="7" key="1">
    <citation type="journal article" date="2021" name="Cell">
        <title>Tracing the genetic footprints of vertebrate landing in non-teleost ray-finned fishes.</title>
        <authorList>
            <person name="Bi X."/>
            <person name="Wang K."/>
            <person name="Yang L."/>
            <person name="Pan H."/>
            <person name="Jiang H."/>
            <person name="Wei Q."/>
            <person name="Fang M."/>
            <person name="Yu H."/>
            <person name="Zhu C."/>
            <person name="Cai Y."/>
            <person name="He Y."/>
            <person name="Gan X."/>
            <person name="Zeng H."/>
            <person name="Yu D."/>
            <person name="Zhu Y."/>
            <person name="Jiang H."/>
            <person name="Qiu Q."/>
            <person name="Yang H."/>
            <person name="Zhang Y.E."/>
            <person name="Wang W."/>
            <person name="Zhu M."/>
            <person name="He S."/>
            <person name="Zhang G."/>
        </authorList>
    </citation>
    <scope>NUCLEOTIDE SEQUENCE</scope>
    <source>
        <strain evidence="7">Allg_001</strain>
    </source>
</reference>
<evidence type="ECO:0000256" key="4">
    <source>
        <dbReference type="ARBA" id="ARBA00067123"/>
    </source>
</evidence>
<dbReference type="PROSITE" id="PS51720">
    <property type="entry name" value="G_AIG1"/>
    <property type="match status" value="1"/>
</dbReference>
<proteinExistence type="inferred from homology"/>
<gene>
    <name evidence="7" type="primary">Gimd1</name>
    <name evidence="7" type="ORF">GTO95_0012473</name>
</gene>
<feature type="domain" description="AIG1-type G" evidence="6">
    <location>
        <begin position="8"/>
        <end position="222"/>
    </location>
</feature>
<keyword evidence="8" id="KW-1185">Reference proteome</keyword>
<evidence type="ECO:0000259" key="6">
    <source>
        <dbReference type="PROSITE" id="PS51720"/>
    </source>
</evidence>